<dbReference type="GO" id="GO:0016887">
    <property type="term" value="F:ATP hydrolysis activity"/>
    <property type="evidence" value="ECO:0007669"/>
    <property type="project" value="InterPro"/>
</dbReference>
<evidence type="ECO:0000313" key="10">
    <source>
        <dbReference type="Proteomes" id="UP000663792"/>
    </source>
</evidence>
<organism evidence="9 10">
    <name type="scientific">Nakamurella leprariae</name>
    <dbReference type="NCBI Taxonomy" id="2803911"/>
    <lineage>
        <taxon>Bacteria</taxon>
        <taxon>Bacillati</taxon>
        <taxon>Actinomycetota</taxon>
        <taxon>Actinomycetes</taxon>
        <taxon>Nakamurellales</taxon>
        <taxon>Nakamurellaceae</taxon>
        <taxon>Nakamurella</taxon>
    </lineage>
</organism>
<keyword evidence="5" id="KW-0547">Nucleotide-binding</keyword>
<keyword evidence="10" id="KW-1185">Reference proteome</keyword>
<keyword evidence="6 9" id="KW-0067">ATP-binding</keyword>
<dbReference type="InterPro" id="IPR003439">
    <property type="entry name" value="ABC_transporter-like_ATP-bd"/>
</dbReference>
<evidence type="ECO:0000259" key="8">
    <source>
        <dbReference type="PROSITE" id="PS50893"/>
    </source>
</evidence>
<dbReference type="GO" id="GO:0005886">
    <property type="term" value="C:plasma membrane"/>
    <property type="evidence" value="ECO:0007669"/>
    <property type="project" value="UniProtKB-SubCell"/>
</dbReference>
<evidence type="ECO:0000256" key="5">
    <source>
        <dbReference type="ARBA" id="ARBA00022741"/>
    </source>
</evidence>
<dbReference type="InterPro" id="IPR003593">
    <property type="entry name" value="AAA+_ATPase"/>
</dbReference>
<dbReference type="Proteomes" id="UP000663792">
    <property type="component" value="Unassembled WGS sequence"/>
</dbReference>
<dbReference type="Pfam" id="PF00005">
    <property type="entry name" value="ABC_tran"/>
    <property type="match status" value="1"/>
</dbReference>
<dbReference type="SMART" id="SM00382">
    <property type="entry name" value="AAA"/>
    <property type="match status" value="1"/>
</dbReference>
<evidence type="ECO:0000256" key="2">
    <source>
        <dbReference type="ARBA" id="ARBA00005417"/>
    </source>
</evidence>
<evidence type="ECO:0000256" key="3">
    <source>
        <dbReference type="ARBA" id="ARBA00022448"/>
    </source>
</evidence>
<proteinExistence type="inferred from homology"/>
<dbReference type="GO" id="GO:0005524">
    <property type="term" value="F:ATP binding"/>
    <property type="evidence" value="ECO:0007669"/>
    <property type="project" value="UniProtKB-KW"/>
</dbReference>
<dbReference type="PROSITE" id="PS50893">
    <property type="entry name" value="ABC_TRANSPORTER_2"/>
    <property type="match status" value="1"/>
</dbReference>
<sequence>MSVALAEGNLLDVVDYRGGFRGPDGEVTEVLAGVSFGLRRSTLTAVVGETGSGKSLTALSVLGVQPRGFVRTGGRMLFDGEDLFAGGPRSFERVRGNRISLVFQDARAALNPVFTVGHQLIDVCRAHRRLGRKEAEQVVLDMLERVRIPDPLRRMRQYPHEFSGGMAQRVMLAMALVSEPELLVLDEPTTGLDVTIQADIMDLLVELISSSGLTACLITHDLGVVAQTCQDVVVMRSGTVREIATCEELFTAPRDEYTRDLLAASRLVEAR</sequence>
<keyword evidence="4" id="KW-1003">Cell membrane</keyword>
<dbReference type="EMBL" id="JAERWK010000001">
    <property type="protein sequence ID" value="MBM9465862.1"/>
    <property type="molecule type" value="Genomic_DNA"/>
</dbReference>
<reference evidence="9" key="1">
    <citation type="submission" date="2021-01" db="EMBL/GenBank/DDBJ databases">
        <title>YIM 132084 draft genome.</title>
        <authorList>
            <person name="An D."/>
        </authorList>
    </citation>
    <scope>NUCLEOTIDE SEQUENCE</scope>
    <source>
        <strain evidence="9">YIM 132084</strain>
    </source>
</reference>
<name>A0A938YCB2_9ACTN</name>
<dbReference type="InterPro" id="IPR050388">
    <property type="entry name" value="ABC_Ni/Peptide_Import"/>
</dbReference>
<dbReference type="PANTHER" id="PTHR43297:SF2">
    <property type="entry name" value="DIPEPTIDE TRANSPORT ATP-BINDING PROTEIN DPPD"/>
    <property type="match status" value="1"/>
</dbReference>
<dbReference type="InterPro" id="IPR017871">
    <property type="entry name" value="ABC_transporter-like_CS"/>
</dbReference>
<accession>A0A938YCB2</accession>
<dbReference type="SUPFAM" id="SSF52540">
    <property type="entry name" value="P-loop containing nucleoside triphosphate hydrolases"/>
    <property type="match status" value="1"/>
</dbReference>
<evidence type="ECO:0000256" key="1">
    <source>
        <dbReference type="ARBA" id="ARBA00004202"/>
    </source>
</evidence>
<dbReference type="PANTHER" id="PTHR43297">
    <property type="entry name" value="OLIGOPEPTIDE TRANSPORT ATP-BINDING PROTEIN APPD"/>
    <property type="match status" value="1"/>
</dbReference>
<keyword evidence="7" id="KW-0472">Membrane</keyword>
<gene>
    <name evidence="9" type="ORF">JL106_01040</name>
</gene>
<comment type="similarity">
    <text evidence="2">Belongs to the ABC transporter superfamily.</text>
</comment>
<evidence type="ECO:0000256" key="4">
    <source>
        <dbReference type="ARBA" id="ARBA00022475"/>
    </source>
</evidence>
<evidence type="ECO:0000313" key="9">
    <source>
        <dbReference type="EMBL" id="MBM9465862.1"/>
    </source>
</evidence>
<evidence type="ECO:0000256" key="6">
    <source>
        <dbReference type="ARBA" id="ARBA00022840"/>
    </source>
</evidence>
<protein>
    <submittedName>
        <fullName evidence="9">ABC transporter ATP-binding protein</fullName>
    </submittedName>
</protein>
<dbReference type="CDD" id="cd03257">
    <property type="entry name" value="ABC_NikE_OppD_transporters"/>
    <property type="match status" value="1"/>
</dbReference>
<comment type="subcellular location">
    <subcellularLocation>
        <location evidence="1">Cell membrane</location>
        <topology evidence="1">Peripheral membrane protein</topology>
    </subcellularLocation>
</comment>
<feature type="domain" description="ABC transporter" evidence="8">
    <location>
        <begin position="8"/>
        <end position="262"/>
    </location>
</feature>
<dbReference type="Gene3D" id="3.40.50.300">
    <property type="entry name" value="P-loop containing nucleotide triphosphate hydrolases"/>
    <property type="match status" value="1"/>
</dbReference>
<dbReference type="InterPro" id="IPR027417">
    <property type="entry name" value="P-loop_NTPase"/>
</dbReference>
<dbReference type="RefSeq" id="WP_205258804.1">
    <property type="nucleotide sequence ID" value="NZ_JAERWK010000001.1"/>
</dbReference>
<dbReference type="PROSITE" id="PS00211">
    <property type="entry name" value="ABC_TRANSPORTER_1"/>
    <property type="match status" value="1"/>
</dbReference>
<keyword evidence="3" id="KW-0813">Transport</keyword>
<comment type="caution">
    <text evidence="9">The sequence shown here is derived from an EMBL/GenBank/DDBJ whole genome shotgun (WGS) entry which is preliminary data.</text>
</comment>
<evidence type="ECO:0000256" key="7">
    <source>
        <dbReference type="ARBA" id="ARBA00023136"/>
    </source>
</evidence>
<dbReference type="AlphaFoldDB" id="A0A938YCB2"/>